<evidence type="ECO:0008006" key="10">
    <source>
        <dbReference type="Google" id="ProtNLM"/>
    </source>
</evidence>
<evidence type="ECO:0000256" key="3">
    <source>
        <dbReference type="ARBA" id="ARBA00022771"/>
    </source>
</evidence>
<dbReference type="InterPro" id="IPR001510">
    <property type="entry name" value="Znf_PARP"/>
</dbReference>
<accession>A0AAD2JJH2</accession>
<feature type="domain" description="PARP-type" evidence="6">
    <location>
        <begin position="11"/>
        <end position="34"/>
    </location>
</feature>
<gene>
    <name evidence="8" type="ORF">CYCCA115_LOCUS16091</name>
</gene>
<dbReference type="EMBL" id="CAKOGP040001903">
    <property type="protein sequence ID" value="CAJ1956135.1"/>
    <property type="molecule type" value="Genomic_DNA"/>
</dbReference>
<dbReference type="Gene3D" id="1.10.150.80">
    <property type="entry name" value="HRDC domain"/>
    <property type="match status" value="1"/>
</dbReference>
<keyword evidence="3" id="KW-0863">Zinc-finger</keyword>
<reference evidence="8" key="1">
    <citation type="submission" date="2023-08" db="EMBL/GenBank/DDBJ databases">
        <authorList>
            <person name="Audoor S."/>
            <person name="Bilcke G."/>
        </authorList>
    </citation>
    <scope>NUCLEOTIDE SEQUENCE</scope>
</reference>
<dbReference type="GO" id="GO:0005634">
    <property type="term" value="C:nucleus"/>
    <property type="evidence" value="ECO:0007669"/>
    <property type="project" value="UniProtKB-SubCell"/>
</dbReference>
<dbReference type="GO" id="GO:0000166">
    <property type="term" value="F:nucleotide binding"/>
    <property type="evidence" value="ECO:0007669"/>
    <property type="project" value="InterPro"/>
</dbReference>
<dbReference type="GO" id="GO:0003677">
    <property type="term" value="F:DNA binding"/>
    <property type="evidence" value="ECO:0007669"/>
    <property type="project" value="InterPro"/>
</dbReference>
<evidence type="ECO:0000259" key="6">
    <source>
        <dbReference type="PROSITE" id="PS50064"/>
    </source>
</evidence>
<dbReference type="SMART" id="SM00341">
    <property type="entry name" value="HRDC"/>
    <property type="match status" value="1"/>
</dbReference>
<dbReference type="PROSITE" id="PS50967">
    <property type="entry name" value="HRDC"/>
    <property type="match status" value="1"/>
</dbReference>
<dbReference type="AlphaFoldDB" id="A0AAD2JJH2"/>
<keyword evidence="4" id="KW-0862">Zinc</keyword>
<comment type="subcellular location">
    <subcellularLocation>
        <location evidence="1">Nucleus</location>
    </subcellularLocation>
</comment>
<dbReference type="InterPro" id="IPR002121">
    <property type="entry name" value="HRDC_dom"/>
</dbReference>
<proteinExistence type="predicted"/>
<dbReference type="SUPFAM" id="SSF57716">
    <property type="entry name" value="Glucocorticoid receptor-like (DNA-binding domain)"/>
    <property type="match status" value="1"/>
</dbReference>
<dbReference type="Pfam" id="PF00570">
    <property type="entry name" value="HRDC"/>
    <property type="match status" value="1"/>
</dbReference>
<evidence type="ECO:0000256" key="4">
    <source>
        <dbReference type="ARBA" id="ARBA00022833"/>
    </source>
</evidence>
<dbReference type="Gene3D" id="3.30.1740.10">
    <property type="entry name" value="Zinc finger, PARP-type"/>
    <property type="match status" value="1"/>
</dbReference>
<name>A0AAD2JJH2_9STRA</name>
<dbReference type="InterPro" id="IPR044876">
    <property type="entry name" value="HRDC_dom_sf"/>
</dbReference>
<feature type="domain" description="HRDC" evidence="7">
    <location>
        <begin position="109"/>
        <end position="189"/>
    </location>
</feature>
<evidence type="ECO:0000256" key="5">
    <source>
        <dbReference type="ARBA" id="ARBA00023242"/>
    </source>
</evidence>
<keyword evidence="5" id="KW-0539">Nucleus</keyword>
<dbReference type="PROSITE" id="PS50064">
    <property type="entry name" value="ZF_PARP_2"/>
    <property type="match status" value="1"/>
</dbReference>
<evidence type="ECO:0000313" key="8">
    <source>
        <dbReference type="EMBL" id="CAJ1956135.1"/>
    </source>
</evidence>
<dbReference type="InterPro" id="IPR036957">
    <property type="entry name" value="Znf_PARP_sf"/>
</dbReference>
<keyword evidence="9" id="KW-1185">Reference proteome</keyword>
<dbReference type="SMART" id="SM01336">
    <property type="entry name" value="zf-PARP"/>
    <property type="match status" value="1"/>
</dbReference>
<dbReference type="SUPFAM" id="SSF47819">
    <property type="entry name" value="HRDC-like"/>
    <property type="match status" value="1"/>
</dbReference>
<comment type="caution">
    <text evidence="8">The sequence shown here is derived from an EMBL/GenBank/DDBJ whole genome shotgun (WGS) entry which is preliminary data.</text>
</comment>
<protein>
    <recommendedName>
        <fullName evidence="10">DNA helicase</fullName>
    </recommendedName>
</protein>
<dbReference type="InterPro" id="IPR010997">
    <property type="entry name" value="HRDC-like_sf"/>
</dbReference>
<sequence length="240" mass="27515">MIPRPRPYDSIECAPTGRSTCRICKKKIAKGAARAGIHSLHKRIYWNRYFYHKECVKTTSVGISLWKQAKLPPNLLLRQKGGHDLSRMSLLDLGEAKIEKQKRVSDSTIRERSDLREKLRRLRFGIAQRLNYEPYMVFPNSTLDALVLHLPSNREELLKISGFAAKRTETLGPFVLPIIRDYKKKLTTTDSSSNSDKARAAVPCLEEEEEEVTVEREVSGEEIINRLFEEAYEKGVVITL</sequence>
<evidence type="ECO:0000313" key="9">
    <source>
        <dbReference type="Proteomes" id="UP001295423"/>
    </source>
</evidence>
<evidence type="ECO:0000256" key="2">
    <source>
        <dbReference type="ARBA" id="ARBA00022723"/>
    </source>
</evidence>
<dbReference type="Proteomes" id="UP001295423">
    <property type="component" value="Unassembled WGS sequence"/>
</dbReference>
<dbReference type="GO" id="GO:0008270">
    <property type="term" value="F:zinc ion binding"/>
    <property type="evidence" value="ECO:0007669"/>
    <property type="project" value="UniProtKB-KW"/>
</dbReference>
<evidence type="ECO:0000259" key="7">
    <source>
        <dbReference type="PROSITE" id="PS50967"/>
    </source>
</evidence>
<evidence type="ECO:0000256" key="1">
    <source>
        <dbReference type="ARBA" id="ARBA00004123"/>
    </source>
</evidence>
<organism evidence="8 9">
    <name type="scientific">Cylindrotheca closterium</name>
    <dbReference type="NCBI Taxonomy" id="2856"/>
    <lineage>
        <taxon>Eukaryota</taxon>
        <taxon>Sar</taxon>
        <taxon>Stramenopiles</taxon>
        <taxon>Ochrophyta</taxon>
        <taxon>Bacillariophyta</taxon>
        <taxon>Bacillariophyceae</taxon>
        <taxon>Bacillariophycidae</taxon>
        <taxon>Bacillariales</taxon>
        <taxon>Bacillariaceae</taxon>
        <taxon>Cylindrotheca</taxon>
    </lineage>
</organism>
<keyword evidence="2" id="KW-0479">Metal-binding</keyword>